<keyword evidence="8" id="KW-1185">Reference proteome</keyword>
<evidence type="ECO:0000259" key="6">
    <source>
        <dbReference type="PROSITE" id="PS50984"/>
    </source>
</evidence>
<dbReference type="PIRSF" id="PIRSF037016">
    <property type="entry name" value="Pseudouridin_synth_euk_prd"/>
    <property type="match status" value="1"/>
</dbReference>
<sequence>MSSIVEETDLQEPAAKKIKLEGSPKGEVNPDSKVEEIIQPRGESDVGITEYISSHAGFSGILKYRFSDFIVHEIDTEGNVVHLTTLECPQEEVPEIESSSGVLSEEVMSQLGALKKGSKETVSIDVTDLDKAARKAIHQAIRQNYSHLMSDTREEEGRKVIVAQPQGNPKGQRSQWPPTRGNYLHFILYKENLDTMDAIAKIAGHIRMNPSSFSYAGTKDRRAKTTQWVAVYRLKAETLAKLNHKLRNMTTGNYTYKPAPLKFGDSLGNRFTLVLRDVRAPREELVSAVEVLKTLGFINYYGMQRFGNADVPTHKIGLALITQQWEEVVKLILQPRSSTSDMFEKALRIWSETRDAEKAWDVLPVKSCIEGHLLRGLKSSNGKDYVKALGFIARNTRLMYLHSYQSYVWNRVTSRRIKELGLKPVVGDLWQPDKEDPRTVTEEDIAQGKVTIHQIVLPLPGHSVTYPQHPELMTWYQEILAQDGLTLTSFDTNAVKTYALCGTYRNIVTLPSNVEWDLVPYDDPALPLFPSDLDLLNNLPQPERPEQAKHKALTIQFSLGTGSYATMALRELLKMDTSHAALKESSVKIHQ</sequence>
<dbReference type="InterPro" id="IPR020103">
    <property type="entry name" value="PsdUridine_synth_cat_dom_sf"/>
</dbReference>
<dbReference type="EMBL" id="CP092876">
    <property type="protein sequence ID" value="UYV76365.1"/>
    <property type="molecule type" value="Genomic_DNA"/>
</dbReference>
<dbReference type="PROSITE" id="PS50984">
    <property type="entry name" value="TRUD"/>
    <property type="match status" value="1"/>
</dbReference>
<evidence type="ECO:0000313" key="8">
    <source>
        <dbReference type="Proteomes" id="UP001235939"/>
    </source>
</evidence>
<dbReference type="Pfam" id="PF01142">
    <property type="entry name" value="TruD"/>
    <property type="match status" value="1"/>
</dbReference>
<dbReference type="NCBIfam" id="TIGR00094">
    <property type="entry name" value="tRNA_TruD_broad"/>
    <property type="match status" value="1"/>
</dbReference>
<accession>A0ABY6LA84</accession>
<dbReference type="InterPro" id="IPR001656">
    <property type="entry name" value="PsdUridine_synth_TruD"/>
</dbReference>
<organism evidence="7 8">
    <name type="scientific">Cordylochernes scorpioides</name>
    <dbReference type="NCBI Taxonomy" id="51811"/>
    <lineage>
        <taxon>Eukaryota</taxon>
        <taxon>Metazoa</taxon>
        <taxon>Ecdysozoa</taxon>
        <taxon>Arthropoda</taxon>
        <taxon>Chelicerata</taxon>
        <taxon>Arachnida</taxon>
        <taxon>Pseudoscorpiones</taxon>
        <taxon>Cheliferoidea</taxon>
        <taxon>Chernetidae</taxon>
        <taxon>Cordylochernes</taxon>
    </lineage>
</organism>
<proteinExistence type="inferred from homology"/>
<dbReference type="PANTHER" id="PTHR13326">
    <property type="entry name" value="TRNA PSEUDOURIDINE SYNTHASE D"/>
    <property type="match status" value="1"/>
</dbReference>
<dbReference type="PANTHER" id="PTHR13326:SF31">
    <property type="entry name" value="PSEUDOURIDYLATE SYNTHASE 7 HOMOLOG"/>
    <property type="match status" value="1"/>
</dbReference>
<feature type="compositionally biased region" description="Acidic residues" evidence="5">
    <location>
        <begin position="1"/>
        <end position="10"/>
    </location>
</feature>
<feature type="compositionally biased region" description="Basic and acidic residues" evidence="5">
    <location>
        <begin position="14"/>
        <end position="30"/>
    </location>
</feature>
<evidence type="ECO:0000256" key="4">
    <source>
        <dbReference type="ARBA" id="ARBA00036943"/>
    </source>
</evidence>
<keyword evidence="2" id="KW-0819">tRNA processing</keyword>
<gene>
    <name evidence="7" type="ORF">LAZ67_14000178</name>
</gene>
<name>A0ABY6LA84_9ARAC</name>
<comment type="similarity">
    <text evidence="1">Belongs to the pseudouridine synthase TruD family.</text>
</comment>
<dbReference type="Proteomes" id="UP001235939">
    <property type="component" value="Chromosome 14"/>
</dbReference>
<dbReference type="InterPro" id="IPR042214">
    <property type="entry name" value="TruD_catalytic"/>
</dbReference>
<keyword evidence="3" id="KW-0413">Isomerase</keyword>
<comment type="catalytic activity">
    <reaction evidence="4">
        <text>a uridine in tRNA = a pseudouridine in tRNA</text>
        <dbReference type="Rhea" id="RHEA:54572"/>
        <dbReference type="Rhea" id="RHEA-COMP:13339"/>
        <dbReference type="Rhea" id="RHEA-COMP:13934"/>
        <dbReference type="ChEBI" id="CHEBI:65314"/>
        <dbReference type="ChEBI" id="CHEBI:65315"/>
    </reaction>
</comment>
<dbReference type="HAMAP" id="MF_01082">
    <property type="entry name" value="TruD"/>
    <property type="match status" value="1"/>
</dbReference>
<protein>
    <submittedName>
        <fullName evidence="7">PUS7</fullName>
    </submittedName>
</protein>
<evidence type="ECO:0000256" key="3">
    <source>
        <dbReference type="ARBA" id="ARBA00023235"/>
    </source>
</evidence>
<reference evidence="7 8" key="1">
    <citation type="submission" date="2022-01" db="EMBL/GenBank/DDBJ databases">
        <title>A chromosomal length assembly of Cordylochernes scorpioides.</title>
        <authorList>
            <person name="Zeh D."/>
            <person name="Zeh J."/>
        </authorList>
    </citation>
    <scope>NUCLEOTIDE SEQUENCE [LARGE SCALE GENOMIC DNA]</scope>
    <source>
        <strain evidence="7">IN4F17</strain>
        <tissue evidence="7">Whole Body</tissue>
    </source>
</reference>
<dbReference type="CDD" id="cd02576">
    <property type="entry name" value="PseudoU_synth_ScPUS7"/>
    <property type="match status" value="1"/>
</dbReference>
<dbReference type="SUPFAM" id="SSF55120">
    <property type="entry name" value="Pseudouridine synthase"/>
    <property type="match status" value="1"/>
</dbReference>
<feature type="region of interest" description="Disordered" evidence="5">
    <location>
        <begin position="1"/>
        <end position="30"/>
    </location>
</feature>
<dbReference type="Gene3D" id="3.30.2350.20">
    <property type="entry name" value="TruD, catalytic domain"/>
    <property type="match status" value="2"/>
</dbReference>
<feature type="domain" description="TRUD" evidence="6">
    <location>
        <begin position="296"/>
        <end position="510"/>
    </location>
</feature>
<evidence type="ECO:0000256" key="2">
    <source>
        <dbReference type="ARBA" id="ARBA00022694"/>
    </source>
</evidence>
<dbReference type="InterPro" id="IPR011760">
    <property type="entry name" value="PsdUridine_synth_TruD_insert"/>
</dbReference>
<evidence type="ECO:0000256" key="1">
    <source>
        <dbReference type="ARBA" id="ARBA00007953"/>
    </source>
</evidence>
<evidence type="ECO:0000256" key="5">
    <source>
        <dbReference type="SAM" id="MobiDB-lite"/>
    </source>
</evidence>
<evidence type="ECO:0000313" key="7">
    <source>
        <dbReference type="EMBL" id="UYV76365.1"/>
    </source>
</evidence>